<dbReference type="AlphaFoldDB" id="A0A2H3K114"/>
<evidence type="ECO:0000259" key="6">
    <source>
        <dbReference type="PROSITE" id="PS50865"/>
    </source>
</evidence>
<evidence type="ECO:0000256" key="5">
    <source>
        <dbReference type="SAM" id="MobiDB-lite"/>
    </source>
</evidence>
<sequence>MSNTTRHSPSTFSAAATEGPSTSRDMPSFCTGAPRPSLPKKLLDKLLSDPTIRAGNTMIYDVNFDRFRALRIHGQVEPTAKITLNFDTEDRRQLGLGDFHGGTFLHFAALIGDLPLAYECVRLNGNIDQRDNTGATALYTAVRYLASLGPIRAVHEWLGIPWPSFRAEACERIAAMLIQQHADVNVCVDDWSVMEHACRTLRWSLIRLMLCHGAEPPSESSLEKISRGLSPNEVHRLRETLYEARAEQVSETRPPRPCPCFSGKLLVHCHAAEKVPYPPEFICPCGADKTYRRCCQRRDFGLFEIWNEERQRIVRISCHADYRRTSWRMEDEMQNDGSVALNNDEQESKIAHIADFLLGVGAADPAYIYAVKQQLCFPKPWERRYSKAVCRNSAEHWNNSVDEYIDNGSDPRPRYEIEVASKLATDGGPLYKRCEAAGCSHIQGPDLQMKCCSGCKRIWYCSRTCQEADWPAHKRRCKNRTHPLQMLPSQSKTNEMFQWAWKVGAQLFGDSKPGEDGADNGENKTSTANSSSSTGDNV</sequence>
<evidence type="ECO:0000256" key="1">
    <source>
        <dbReference type="ARBA" id="ARBA00022723"/>
    </source>
</evidence>
<feature type="region of interest" description="Disordered" evidence="5">
    <location>
        <begin position="1"/>
        <end position="36"/>
    </location>
</feature>
<feature type="domain" description="MYND-type" evidence="6">
    <location>
        <begin position="434"/>
        <end position="477"/>
    </location>
</feature>
<gene>
    <name evidence="7" type="ORF">WOLCODRAFT_163525</name>
</gene>
<feature type="compositionally biased region" description="Polar residues" evidence="5">
    <location>
        <begin position="1"/>
        <end position="25"/>
    </location>
</feature>
<dbReference type="SUPFAM" id="SSF48403">
    <property type="entry name" value="Ankyrin repeat"/>
    <property type="match status" value="1"/>
</dbReference>
<protein>
    <recommendedName>
        <fullName evidence="6">MYND-type domain-containing protein</fullName>
    </recommendedName>
</protein>
<feature type="compositionally biased region" description="Low complexity" evidence="5">
    <location>
        <begin position="525"/>
        <end position="538"/>
    </location>
</feature>
<keyword evidence="1" id="KW-0479">Metal-binding</keyword>
<reference evidence="7 8" key="1">
    <citation type="journal article" date="2012" name="Science">
        <title>The Paleozoic origin of enzymatic lignin decomposition reconstructed from 31 fungal genomes.</title>
        <authorList>
            <person name="Floudas D."/>
            <person name="Binder M."/>
            <person name="Riley R."/>
            <person name="Barry K."/>
            <person name="Blanchette R.A."/>
            <person name="Henrissat B."/>
            <person name="Martinez A.T."/>
            <person name="Otillar R."/>
            <person name="Spatafora J.W."/>
            <person name="Yadav J.S."/>
            <person name="Aerts A."/>
            <person name="Benoit I."/>
            <person name="Boyd A."/>
            <person name="Carlson A."/>
            <person name="Copeland A."/>
            <person name="Coutinho P.M."/>
            <person name="de Vries R.P."/>
            <person name="Ferreira P."/>
            <person name="Findley K."/>
            <person name="Foster B."/>
            <person name="Gaskell J."/>
            <person name="Glotzer D."/>
            <person name="Gorecki P."/>
            <person name="Heitman J."/>
            <person name="Hesse C."/>
            <person name="Hori C."/>
            <person name="Igarashi K."/>
            <person name="Jurgens J.A."/>
            <person name="Kallen N."/>
            <person name="Kersten P."/>
            <person name="Kohler A."/>
            <person name="Kuees U."/>
            <person name="Kumar T.K.A."/>
            <person name="Kuo A."/>
            <person name="LaButti K."/>
            <person name="Larrondo L.F."/>
            <person name="Lindquist E."/>
            <person name="Ling A."/>
            <person name="Lombard V."/>
            <person name="Lucas S."/>
            <person name="Lundell T."/>
            <person name="Martin R."/>
            <person name="McLaughlin D.J."/>
            <person name="Morgenstern I."/>
            <person name="Morin E."/>
            <person name="Murat C."/>
            <person name="Nagy L.G."/>
            <person name="Nolan M."/>
            <person name="Ohm R.A."/>
            <person name="Patyshakuliyeva A."/>
            <person name="Rokas A."/>
            <person name="Ruiz-Duenas F.J."/>
            <person name="Sabat G."/>
            <person name="Salamov A."/>
            <person name="Samejima M."/>
            <person name="Schmutz J."/>
            <person name="Slot J.C."/>
            <person name="St John F."/>
            <person name="Stenlid J."/>
            <person name="Sun H."/>
            <person name="Sun S."/>
            <person name="Syed K."/>
            <person name="Tsang A."/>
            <person name="Wiebenga A."/>
            <person name="Young D."/>
            <person name="Pisabarro A."/>
            <person name="Eastwood D.C."/>
            <person name="Martin F."/>
            <person name="Cullen D."/>
            <person name="Grigoriev I.V."/>
            <person name="Hibbett D.S."/>
        </authorList>
    </citation>
    <scope>NUCLEOTIDE SEQUENCE [LARGE SCALE GENOMIC DNA]</scope>
    <source>
        <strain evidence="7 8">MD-104</strain>
    </source>
</reference>
<organism evidence="7 8">
    <name type="scientific">Wolfiporia cocos (strain MD-104)</name>
    <name type="common">Brown rot fungus</name>
    <dbReference type="NCBI Taxonomy" id="742152"/>
    <lineage>
        <taxon>Eukaryota</taxon>
        <taxon>Fungi</taxon>
        <taxon>Dikarya</taxon>
        <taxon>Basidiomycota</taxon>
        <taxon>Agaricomycotina</taxon>
        <taxon>Agaricomycetes</taxon>
        <taxon>Polyporales</taxon>
        <taxon>Phaeolaceae</taxon>
        <taxon>Wolfiporia</taxon>
    </lineage>
</organism>
<accession>A0A2H3K114</accession>
<feature type="region of interest" description="Disordered" evidence="5">
    <location>
        <begin position="508"/>
        <end position="538"/>
    </location>
</feature>
<evidence type="ECO:0000256" key="4">
    <source>
        <dbReference type="PROSITE-ProRule" id="PRU00134"/>
    </source>
</evidence>
<dbReference type="Proteomes" id="UP000218811">
    <property type="component" value="Unassembled WGS sequence"/>
</dbReference>
<dbReference type="OMA" id="WRMEDEM"/>
<evidence type="ECO:0000256" key="2">
    <source>
        <dbReference type="ARBA" id="ARBA00022771"/>
    </source>
</evidence>
<dbReference type="InterPro" id="IPR002893">
    <property type="entry name" value="Znf_MYND"/>
</dbReference>
<dbReference type="PROSITE" id="PS01360">
    <property type="entry name" value="ZF_MYND_1"/>
    <property type="match status" value="1"/>
</dbReference>
<dbReference type="STRING" id="742152.A0A2H3K114"/>
<proteinExistence type="predicted"/>
<dbReference type="OrthoDB" id="2792537at2759"/>
<keyword evidence="8" id="KW-1185">Reference proteome</keyword>
<dbReference type="EMBL" id="KB468124">
    <property type="protein sequence ID" value="PCH42107.1"/>
    <property type="molecule type" value="Genomic_DNA"/>
</dbReference>
<evidence type="ECO:0000313" key="7">
    <source>
        <dbReference type="EMBL" id="PCH42107.1"/>
    </source>
</evidence>
<dbReference type="Pfam" id="PF01753">
    <property type="entry name" value="zf-MYND"/>
    <property type="match status" value="1"/>
</dbReference>
<dbReference type="PROSITE" id="PS50865">
    <property type="entry name" value="ZF_MYND_2"/>
    <property type="match status" value="1"/>
</dbReference>
<evidence type="ECO:0000256" key="3">
    <source>
        <dbReference type="ARBA" id="ARBA00022833"/>
    </source>
</evidence>
<dbReference type="InterPro" id="IPR036770">
    <property type="entry name" value="Ankyrin_rpt-contain_sf"/>
</dbReference>
<dbReference type="GO" id="GO:0008270">
    <property type="term" value="F:zinc ion binding"/>
    <property type="evidence" value="ECO:0007669"/>
    <property type="project" value="UniProtKB-KW"/>
</dbReference>
<dbReference type="Gene3D" id="6.10.140.2220">
    <property type="match status" value="1"/>
</dbReference>
<dbReference type="Gene3D" id="1.25.40.20">
    <property type="entry name" value="Ankyrin repeat-containing domain"/>
    <property type="match status" value="1"/>
</dbReference>
<dbReference type="SUPFAM" id="SSF144232">
    <property type="entry name" value="HIT/MYND zinc finger-like"/>
    <property type="match status" value="1"/>
</dbReference>
<evidence type="ECO:0000313" key="8">
    <source>
        <dbReference type="Proteomes" id="UP000218811"/>
    </source>
</evidence>
<keyword evidence="3" id="KW-0862">Zinc</keyword>
<name>A0A2H3K114_WOLCO</name>
<keyword evidence="2 4" id="KW-0863">Zinc-finger</keyword>